<evidence type="ECO:0000256" key="1">
    <source>
        <dbReference type="ARBA" id="ARBA00012864"/>
    </source>
</evidence>
<comment type="cofactor">
    <cofactor evidence="7">
        <name>Zn(2+)</name>
        <dbReference type="ChEBI" id="CHEBI:29105"/>
    </cofactor>
    <cofactor evidence="7">
        <name>Fe(3+)</name>
        <dbReference type="ChEBI" id="CHEBI:29034"/>
    </cofactor>
    <text evidence="7">Binds 1 zinc or iron ion per subunit.</text>
</comment>
<dbReference type="InterPro" id="IPR011059">
    <property type="entry name" value="Metal-dep_hydrolase_composite"/>
</dbReference>
<name>A0ABS0IFM9_9BACT</name>
<keyword evidence="2 7" id="KW-0479">Metal-binding</keyword>
<feature type="binding site" evidence="7">
    <location>
        <position position="257"/>
    </location>
    <ligand>
        <name>Fe(3+)</name>
        <dbReference type="ChEBI" id="CHEBI:29034"/>
    </ligand>
</feature>
<feature type="binding site" evidence="7">
    <location>
        <position position="90"/>
    </location>
    <ligand>
        <name>Fe(3+)</name>
        <dbReference type="ChEBI" id="CHEBI:29034"/>
    </ligand>
</feature>
<evidence type="ECO:0000256" key="6">
    <source>
        <dbReference type="ARBA" id="ARBA00023004"/>
    </source>
</evidence>
<dbReference type="Pfam" id="PF01979">
    <property type="entry name" value="Amidohydro_1"/>
    <property type="match status" value="1"/>
</dbReference>
<evidence type="ECO:0000256" key="7">
    <source>
        <dbReference type="HAMAP-Rule" id="MF_00372"/>
    </source>
</evidence>
<feature type="binding site" evidence="7">
    <location>
        <position position="335"/>
    </location>
    <ligand>
        <name>Fe(3+)</name>
        <dbReference type="ChEBI" id="CHEBI:29034"/>
    </ligand>
</feature>
<dbReference type="GO" id="GO:0050480">
    <property type="term" value="F:imidazolonepropionase activity"/>
    <property type="evidence" value="ECO:0007669"/>
    <property type="project" value="UniProtKB-EC"/>
</dbReference>
<reference evidence="9 10" key="1">
    <citation type="submission" date="2020-11" db="EMBL/GenBank/DDBJ databases">
        <authorList>
            <person name="Kim M.K."/>
        </authorList>
    </citation>
    <scope>NUCLEOTIDE SEQUENCE [LARGE SCALE GENOMIC DNA]</scope>
    <source>
        <strain evidence="9 10">BT683</strain>
    </source>
</reference>
<feature type="binding site" evidence="7">
    <location>
        <position position="337"/>
    </location>
    <ligand>
        <name>N-formimidoyl-L-glutamate</name>
        <dbReference type="ChEBI" id="CHEBI:58928"/>
    </ligand>
</feature>
<keyword evidence="5 7" id="KW-0862">Zinc</keyword>
<gene>
    <name evidence="7" type="primary">hutI</name>
    <name evidence="9" type="ORF">I2I05_07175</name>
</gene>
<sequence>MSDFAPYSLLIQHAAQVLTLAGGPADQLLAGAAQSSWTIIEHGYVACVADKIVAVGPMSELNPAHIGPKTRLIDASGCVVMPGLVECHTHLVFGGNRADEFERKLRGETYLDILASGGGILSTVRATRAASEADLLANALHHLDGFRRYGVTTLEAKSGYGLDRDTELRLVRVARAAGQQQPVRVVPTFLGAHVVPPEFKEAGPQAYVDFLLREVLSDLKGEAAFVDIFCEEGAFPLDVAQYYLEQAHKMGFGLKIHAEQLHDLGGCEMAAALGATSVDHCDYLTPAAASRIARQTQGRTVAVLLPLVPLFLRQQQFAAGREFIDSGLPVALSTDFNPGSCPSKNLWLAVSVACLKMGLHPKEAVAAVTLNAAWAIAQQHDCGSLEPGKRADVLVLNVGSVAEIPYWLGENPVREVIISGEIQQG</sequence>
<dbReference type="InterPro" id="IPR006680">
    <property type="entry name" value="Amidohydro-rel"/>
</dbReference>
<feature type="binding site" evidence="7">
    <location>
        <position position="339"/>
    </location>
    <ligand>
        <name>N-formimidoyl-L-glutamate</name>
        <dbReference type="ChEBI" id="CHEBI:58928"/>
    </ligand>
</feature>
<proteinExistence type="inferred from homology"/>
<dbReference type="SUPFAM" id="SSF51556">
    <property type="entry name" value="Metallo-dependent hydrolases"/>
    <property type="match status" value="1"/>
</dbReference>
<dbReference type="EMBL" id="JADQDQ010000003">
    <property type="protein sequence ID" value="MBF9237174.1"/>
    <property type="molecule type" value="Genomic_DNA"/>
</dbReference>
<comment type="function">
    <text evidence="7">Catalyzes the hydrolytic cleavage of the carbon-nitrogen bond in imidazolone-5-propanoate to yield N-formimidoyl-L-glutamate. It is the third step in the universal histidine degradation pathway.</text>
</comment>
<dbReference type="PANTHER" id="PTHR42752:SF1">
    <property type="entry name" value="IMIDAZOLONEPROPIONASE-RELATED"/>
    <property type="match status" value="1"/>
</dbReference>
<keyword evidence="7" id="KW-0963">Cytoplasm</keyword>
<dbReference type="InterPro" id="IPR032466">
    <property type="entry name" value="Metal_Hydrolase"/>
</dbReference>
<evidence type="ECO:0000259" key="8">
    <source>
        <dbReference type="Pfam" id="PF01979"/>
    </source>
</evidence>
<dbReference type="Gene3D" id="3.20.20.140">
    <property type="entry name" value="Metal-dependent hydrolases"/>
    <property type="match status" value="1"/>
</dbReference>
<feature type="binding site" evidence="7">
    <location>
        <position position="88"/>
    </location>
    <ligand>
        <name>Zn(2+)</name>
        <dbReference type="ChEBI" id="CHEBI:29105"/>
    </ligand>
</feature>
<comment type="subcellular location">
    <subcellularLocation>
        <location evidence="7">Cytoplasm</location>
    </subcellularLocation>
</comment>
<comment type="similarity">
    <text evidence="7">Belongs to the metallo-dependent hydrolases superfamily. HutI family.</text>
</comment>
<keyword evidence="3 7" id="KW-0378">Hydrolase</keyword>
<feature type="binding site" evidence="7">
    <location>
        <position position="88"/>
    </location>
    <ligand>
        <name>Fe(3+)</name>
        <dbReference type="ChEBI" id="CHEBI:29034"/>
    </ligand>
</feature>
<feature type="binding site" evidence="7">
    <location>
        <position position="260"/>
    </location>
    <ligand>
        <name>4-imidazolone-5-propanoate</name>
        <dbReference type="ChEBI" id="CHEBI:77893"/>
    </ligand>
</feature>
<dbReference type="EC" id="3.5.2.7" evidence="1 7"/>
<dbReference type="NCBIfam" id="TIGR01224">
    <property type="entry name" value="hutI"/>
    <property type="match status" value="1"/>
</dbReference>
<feature type="binding site" evidence="7">
    <location>
        <position position="193"/>
    </location>
    <ligand>
        <name>4-imidazolone-5-propanoate</name>
        <dbReference type="ChEBI" id="CHEBI:77893"/>
    </ligand>
</feature>
<feature type="binding site" evidence="7">
    <location>
        <position position="340"/>
    </location>
    <ligand>
        <name>4-imidazolone-5-propanoate</name>
        <dbReference type="ChEBI" id="CHEBI:77893"/>
    </ligand>
</feature>
<evidence type="ECO:0000313" key="9">
    <source>
        <dbReference type="EMBL" id="MBF9237174.1"/>
    </source>
</evidence>
<dbReference type="InterPro" id="IPR005920">
    <property type="entry name" value="HutI"/>
</dbReference>
<keyword evidence="4 7" id="KW-0369">Histidine metabolism</keyword>
<evidence type="ECO:0000256" key="3">
    <source>
        <dbReference type="ARBA" id="ARBA00022801"/>
    </source>
</evidence>
<organism evidence="9 10">
    <name type="scientific">Hymenobacter jeongseonensis</name>
    <dbReference type="NCBI Taxonomy" id="2791027"/>
    <lineage>
        <taxon>Bacteria</taxon>
        <taxon>Pseudomonadati</taxon>
        <taxon>Bacteroidota</taxon>
        <taxon>Cytophagia</taxon>
        <taxon>Cytophagales</taxon>
        <taxon>Hymenobacteraceae</taxon>
        <taxon>Hymenobacter</taxon>
    </lineage>
</organism>
<dbReference type="PANTHER" id="PTHR42752">
    <property type="entry name" value="IMIDAZOLONEPROPIONASE"/>
    <property type="match status" value="1"/>
</dbReference>
<comment type="catalytic activity">
    <reaction evidence="7">
        <text>4-imidazolone-5-propanoate + H2O = N-formimidoyl-L-glutamate</text>
        <dbReference type="Rhea" id="RHEA:23660"/>
        <dbReference type="ChEBI" id="CHEBI:15377"/>
        <dbReference type="ChEBI" id="CHEBI:58928"/>
        <dbReference type="ChEBI" id="CHEBI:77893"/>
        <dbReference type="EC" id="3.5.2.7"/>
    </reaction>
</comment>
<feature type="domain" description="Amidohydrolase-related" evidence="8">
    <location>
        <begin position="79"/>
        <end position="422"/>
    </location>
</feature>
<feature type="binding site" evidence="7">
    <location>
        <position position="160"/>
    </location>
    <ligand>
        <name>4-imidazolone-5-propanoate</name>
        <dbReference type="ChEBI" id="CHEBI:77893"/>
    </ligand>
</feature>
<evidence type="ECO:0000256" key="2">
    <source>
        <dbReference type="ARBA" id="ARBA00022723"/>
    </source>
</evidence>
<evidence type="ECO:0000256" key="4">
    <source>
        <dbReference type="ARBA" id="ARBA00022808"/>
    </source>
</evidence>
<dbReference type="Gene3D" id="2.30.40.10">
    <property type="entry name" value="Urease, subunit C, domain 1"/>
    <property type="match status" value="1"/>
</dbReference>
<dbReference type="RefSeq" id="WP_196281561.1">
    <property type="nucleotide sequence ID" value="NZ_JADQDQ010000003.1"/>
</dbReference>
<dbReference type="SUPFAM" id="SSF51338">
    <property type="entry name" value="Composite domain of metallo-dependent hydrolases"/>
    <property type="match status" value="1"/>
</dbReference>
<feature type="binding site" evidence="7">
    <location>
        <position position="97"/>
    </location>
    <ligand>
        <name>4-imidazolone-5-propanoate</name>
        <dbReference type="ChEBI" id="CHEBI:77893"/>
    </ligand>
</feature>
<accession>A0ABS0IFM9</accession>
<feature type="binding site" evidence="7">
    <location>
        <position position="335"/>
    </location>
    <ligand>
        <name>Zn(2+)</name>
        <dbReference type="ChEBI" id="CHEBI:29105"/>
    </ligand>
</feature>
<feature type="binding site" evidence="7">
    <location>
        <position position="257"/>
    </location>
    <ligand>
        <name>Zn(2+)</name>
        <dbReference type="ChEBI" id="CHEBI:29105"/>
    </ligand>
</feature>
<protein>
    <recommendedName>
        <fullName evidence="1 7">Imidazolonepropionase</fullName>
        <ecNumber evidence="1 7">3.5.2.7</ecNumber>
    </recommendedName>
    <alternativeName>
        <fullName evidence="7">Imidazolone-5-propionate hydrolase</fullName>
    </alternativeName>
</protein>
<feature type="binding site" evidence="7">
    <location>
        <position position="90"/>
    </location>
    <ligand>
        <name>Zn(2+)</name>
        <dbReference type="ChEBI" id="CHEBI:29105"/>
    </ligand>
</feature>
<evidence type="ECO:0000256" key="5">
    <source>
        <dbReference type="ARBA" id="ARBA00022833"/>
    </source>
</evidence>
<keyword evidence="10" id="KW-1185">Reference proteome</keyword>
<comment type="caution">
    <text evidence="9">The sequence shown here is derived from an EMBL/GenBank/DDBJ whole genome shotgun (WGS) entry which is preliminary data.</text>
</comment>
<keyword evidence="6 7" id="KW-0408">Iron</keyword>
<comment type="pathway">
    <text evidence="7">Amino-acid degradation; L-histidine degradation into L-glutamate; N-formimidoyl-L-glutamate from L-histidine: step 3/3.</text>
</comment>
<evidence type="ECO:0000313" key="10">
    <source>
        <dbReference type="Proteomes" id="UP000597617"/>
    </source>
</evidence>
<dbReference type="HAMAP" id="MF_00372">
    <property type="entry name" value="HutI"/>
    <property type="match status" value="1"/>
</dbReference>
<dbReference type="Proteomes" id="UP000597617">
    <property type="component" value="Unassembled WGS sequence"/>
</dbReference>
<feature type="binding site" evidence="7">
    <location>
        <position position="160"/>
    </location>
    <ligand>
        <name>N-formimidoyl-L-glutamate</name>
        <dbReference type="ChEBI" id="CHEBI:58928"/>
    </ligand>
</feature>